<feature type="compositionally biased region" description="Low complexity" evidence="1">
    <location>
        <begin position="329"/>
        <end position="341"/>
    </location>
</feature>
<feature type="compositionally biased region" description="Polar residues" evidence="1">
    <location>
        <begin position="675"/>
        <end position="689"/>
    </location>
</feature>
<feature type="compositionally biased region" description="Low complexity" evidence="1">
    <location>
        <begin position="780"/>
        <end position="789"/>
    </location>
</feature>
<feature type="compositionally biased region" description="Low complexity" evidence="1">
    <location>
        <begin position="727"/>
        <end position="742"/>
    </location>
</feature>
<dbReference type="InterPro" id="IPR013087">
    <property type="entry name" value="Znf_C2H2_type"/>
</dbReference>
<feature type="compositionally biased region" description="Low complexity" evidence="1">
    <location>
        <begin position="761"/>
        <end position="772"/>
    </location>
</feature>
<evidence type="ECO:0000313" key="3">
    <source>
        <dbReference type="EMBL" id="KRX10579.1"/>
    </source>
</evidence>
<dbReference type="Proteomes" id="UP000054937">
    <property type="component" value="Unassembled WGS sequence"/>
</dbReference>
<dbReference type="EMBL" id="LDAU01000025">
    <property type="protein sequence ID" value="KRX10579.1"/>
    <property type="molecule type" value="Genomic_DNA"/>
</dbReference>
<feature type="region of interest" description="Disordered" evidence="1">
    <location>
        <begin position="286"/>
        <end position="689"/>
    </location>
</feature>
<feature type="compositionally biased region" description="Low complexity" evidence="1">
    <location>
        <begin position="15"/>
        <end position="25"/>
    </location>
</feature>
<keyword evidence="4" id="KW-1185">Reference proteome</keyword>
<feature type="compositionally biased region" description="Polar residues" evidence="1">
    <location>
        <begin position="549"/>
        <end position="572"/>
    </location>
</feature>
<dbReference type="PROSITE" id="PS00028">
    <property type="entry name" value="ZINC_FINGER_C2H2_1"/>
    <property type="match status" value="1"/>
</dbReference>
<feature type="domain" description="C2H2-type" evidence="2">
    <location>
        <begin position="853"/>
        <end position="876"/>
    </location>
</feature>
<comment type="caution">
    <text evidence="3">The sequence shown here is derived from an EMBL/GenBank/DDBJ whole genome shotgun (WGS) entry which is preliminary data.</text>
</comment>
<feature type="compositionally biased region" description="Low complexity" evidence="1">
    <location>
        <begin position="636"/>
        <end position="655"/>
    </location>
</feature>
<dbReference type="AlphaFoldDB" id="A0A0V0R7X5"/>
<name>A0A0V0R7X5_PSEPJ</name>
<evidence type="ECO:0000259" key="2">
    <source>
        <dbReference type="PROSITE" id="PS00028"/>
    </source>
</evidence>
<feature type="compositionally biased region" description="Low complexity" evidence="1">
    <location>
        <begin position="533"/>
        <end position="548"/>
    </location>
</feature>
<accession>A0A0V0R7X5</accession>
<feature type="compositionally biased region" description="Polar residues" evidence="1">
    <location>
        <begin position="658"/>
        <end position="668"/>
    </location>
</feature>
<feature type="region of interest" description="Disordered" evidence="1">
    <location>
        <begin position="727"/>
        <end position="749"/>
    </location>
</feature>
<sequence>MSYDPQNDFSDRQNNHMMGMNQNQNSYQNQGPNSPGQRPSMGRVNDQYNNNNYNYNNQYNNNNQYNDLNPINNNLYNDMPMNMGNNQHMGQNSYNNGPNQEMYQTDRKSVVSSSRVSSPSGSQSEVGQNKLKKPSELKTQSLKINGLQVINSKFSTKIHYGKKQFAYEFSEIQGDQVNQRGNKKKIEIQFSDIMDIKVLTKENIITVFTQTLPKQLQQVEINGKTTWEQKDFVMELQTQNQQIIDFNQCQIFEFESTYTRNQLTKNGQTRTSHLDKIRETRLLPLNVDGHQEFQPKYRNNSMPQRQGSNQNYHNNQGGNMYRGGSQVRGGNNNYNNGNQQYMGGGQNQMGDDNYQNNNNRQPNQFNNQRGGKNMGPPPPYQRNSSVNSQDQWDYPNQQGNQRPPSQGYNNQNYSRNEPISNDQYVGNNQPLQNYPINKGGNQQQQYVQRDQQQRDPQYMQQRGGPPPHPNIQQQSHLSQASSGGQYRNNQNSSQELNYNEMTNRVPSGGPPRSIPQNQQQNIIQGSRPNSISNMNNIDNRGNNNMPINQNQIRSHSSNSLNQSGHIQPQQRENIGPLPGPVGPRTPQQQMQQQQQGDQRMRVNNQGGKNNGQNGQYYQQSQFGRQQQQGQQGGPGPNYQQGPPMPPGQQRGQPPMQNLPPNKNNSGVNNRFPPGQQGNLNNIPPQQGQGQIRMSGVNQMMGYNNNNSGDYNQNLNNSNINMRQGQQFGNNQQQQGKQQVVMGKKTKKSKLQEEKMNMEMNRNNQMPLNNQNQGPLMKGANQNQNNMGQPVPQPPPKKQKDNDKLFLVEINENRIKQLRQYNSQIIKNGPEERLKEIIQKNNLEPINKTQNNKCPYSKCQKQFKTISQFQQHFKKKHYELNELLQIDENGFVKVNEKGLNFAQMISELFPKFNEHSLEIMRKQLKSEQNQEEKPIKKNKQERSNISANLVNTNVSVNSTSVSLQNFNN</sequence>
<gene>
    <name evidence="3" type="ORF">PPERSA_05399</name>
</gene>
<feature type="compositionally biased region" description="Polar residues" evidence="1">
    <location>
        <begin position="470"/>
        <end position="505"/>
    </location>
</feature>
<protein>
    <recommendedName>
        <fullName evidence="2">C2H2-type domain-containing protein</fullName>
    </recommendedName>
</protein>
<evidence type="ECO:0000313" key="4">
    <source>
        <dbReference type="Proteomes" id="UP000054937"/>
    </source>
</evidence>
<organism evidence="3 4">
    <name type="scientific">Pseudocohnilembus persalinus</name>
    <name type="common">Ciliate</name>
    <dbReference type="NCBI Taxonomy" id="266149"/>
    <lineage>
        <taxon>Eukaryota</taxon>
        <taxon>Sar</taxon>
        <taxon>Alveolata</taxon>
        <taxon>Ciliophora</taxon>
        <taxon>Intramacronucleata</taxon>
        <taxon>Oligohymenophorea</taxon>
        <taxon>Scuticociliatia</taxon>
        <taxon>Philasterida</taxon>
        <taxon>Pseudocohnilembidae</taxon>
        <taxon>Pseudocohnilembus</taxon>
    </lineage>
</organism>
<feature type="compositionally biased region" description="Polar residues" evidence="1">
    <location>
        <begin position="297"/>
        <end position="318"/>
    </location>
</feature>
<feature type="region of interest" description="Disordered" evidence="1">
    <location>
        <begin position="1"/>
        <end position="137"/>
    </location>
</feature>
<feature type="compositionally biased region" description="Polar residues" evidence="1">
    <location>
        <begin position="93"/>
        <end position="103"/>
    </location>
</feature>
<dbReference type="InParanoid" id="A0A0V0R7X5"/>
<feature type="region of interest" description="Disordered" evidence="1">
    <location>
        <begin position="761"/>
        <end position="800"/>
    </location>
</feature>
<feature type="compositionally biased region" description="Low complexity" evidence="1">
    <location>
        <begin position="110"/>
        <end position="126"/>
    </location>
</feature>
<evidence type="ECO:0000256" key="1">
    <source>
        <dbReference type="SAM" id="MobiDB-lite"/>
    </source>
</evidence>
<feature type="compositionally biased region" description="Low complexity" evidence="1">
    <location>
        <begin position="348"/>
        <end position="371"/>
    </location>
</feature>
<feature type="compositionally biased region" description="Low complexity" evidence="1">
    <location>
        <begin position="45"/>
        <end position="92"/>
    </location>
</feature>
<feature type="compositionally biased region" description="Low complexity" evidence="1">
    <location>
        <begin position="587"/>
        <end position="629"/>
    </location>
</feature>
<feature type="compositionally biased region" description="Low complexity" evidence="1">
    <location>
        <begin position="442"/>
        <end position="461"/>
    </location>
</feature>
<proteinExistence type="predicted"/>
<reference evidence="3 4" key="1">
    <citation type="journal article" date="2015" name="Sci. Rep.">
        <title>Genome of the facultative scuticociliatosis pathogen Pseudocohnilembus persalinus provides insight into its virulence through horizontal gene transfer.</title>
        <authorList>
            <person name="Xiong J."/>
            <person name="Wang G."/>
            <person name="Cheng J."/>
            <person name="Tian M."/>
            <person name="Pan X."/>
            <person name="Warren A."/>
            <person name="Jiang C."/>
            <person name="Yuan D."/>
            <person name="Miao W."/>
        </authorList>
    </citation>
    <scope>NUCLEOTIDE SEQUENCE [LARGE SCALE GENOMIC DNA]</scope>
    <source>
        <strain evidence="3">36N120E</strain>
    </source>
</reference>
<feature type="compositionally biased region" description="Polar residues" evidence="1">
    <location>
        <begin position="381"/>
        <end position="441"/>
    </location>
</feature>
<feature type="compositionally biased region" description="Polar residues" evidence="1">
    <location>
        <begin position="26"/>
        <end position="37"/>
    </location>
</feature>